<evidence type="ECO:0000256" key="3">
    <source>
        <dbReference type="ARBA" id="ARBA00022692"/>
    </source>
</evidence>
<keyword evidence="9" id="KW-1185">Reference proteome</keyword>
<comment type="subcellular location">
    <subcellularLocation>
        <location evidence="1">Cell membrane</location>
        <topology evidence="1">Multi-pass membrane protein</topology>
    </subcellularLocation>
</comment>
<evidence type="ECO:0000313" key="9">
    <source>
        <dbReference type="Proteomes" id="UP001057134"/>
    </source>
</evidence>
<keyword evidence="4 6" id="KW-1133">Transmembrane helix</keyword>
<dbReference type="PANTHER" id="PTHR45138:SF9">
    <property type="entry name" value="DIGUANYLATE CYCLASE DGCM-RELATED"/>
    <property type="match status" value="1"/>
</dbReference>
<dbReference type="InterPro" id="IPR050469">
    <property type="entry name" value="Diguanylate_Cyclase"/>
</dbReference>
<dbReference type="PANTHER" id="PTHR45138">
    <property type="entry name" value="REGULATORY COMPONENTS OF SENSORY TRANSDUCTION SYSTEM"/>
    <property type="match status" value="1"/>
</dbReference>
<dbReference type="SMART" id="SM00267">
    <property type="entry name" value="GGDEF"/>
    <property type="match status" value="1"/>
</dbReference>
<dbReference type="Gene3D" id="3.30.70.270">
    <property type="match status" value="1"/>
</dbReference>
<evidence type="ECO:0000256" key="5">
    <source>
        <dbReference type="ARBA" id="ARBA00023136"/>
    </source>
</evidence>
<sequence length="370" mass="40677">MSFVETVPPLMANFATVTAYLLLTNRFLLKKSAVETASSLFTKFKIGFVHGILGIVLMIFTVHVHGATLDFRQLAVILSGVYGGLASSLITGVMMFAVKLVAFGSLIAPSEPAAINIIFIAAGVGMICEKVKGYWPKWIYSLLLSVLLTGFFYSGKLVGSRNDLALIYFPMMVFGGAVTAYFTELQMKVKTHVHRLELESSVDFLTGLHNHRMFDSIYHQKQRQAVEKGASLSIAIIDVDYFKKVNDSYGHANGDAVLVQLGAILKASSRSDDTISRLGGEEFSVLMYDTPNKDALRIAERIRVTVKNHLFVLNDGEKIHITVSIGVATYPDTSHEKLAKEADKALYRAKEQGRDRVCSNLSESGEVNHA</sequence>
<feature type="transmembrane region" description="Helical" evidence="6">
    <location>
        <begin position="6"/>
        <end position="23"/>
    </location>
</feature>
<dbReference type="NCBIfam" id="TIGR00254">
    <property type="entry name" value="GGDEF"/>
    <property type="match status" value="1"/>
</dbReference>
<feature type="domain" description="GGDEF" evidence="7">
    <location>
        <begin position="230"/>
        <end position="362"/>
    </location>
</feature>
<dbReference type="InterPro" id="IPR043128">
    <property type="entry name" value="Rev_trsase/Diguanyl_cyclase"/>
</dbReference>
<evidence type="ECO:0000256" key="6">
    <source>
        <dbReference type="SAM" id="Phobius"/>
    </source>
</evidence>
<gene>
    <name evidence="8" type="primary">pleD_3</name>
    <name evidence="8" type="ORF">SK3146_05545</name>
</gene>
<dbReference type="Pfam" id="PF07694">
    <property type="entry name" value="5TM-5TMR_LYT"/>
    <property type="match status" value="1"/>
</dbReference>
<evidence type="ECO:0000256" key="4">
    <source>
        <dbReference type="ARBA" id="ARBA00022989"/>
    </source>
</evidence>
<dbReference type="Proteomes" id="UP001057134">
    <property type="component" value="Chromosome"/>
</dbReference>
<feature type="transmembrane region" description="Helical" evidence="6">
    <location>
        <begin position="138"/>
        <end position="158"/>
    </location>
</feature>
<dbReference type="SUPFAM" id="SSF55073">
    <property type="entry name" value="Nucleotide cyclase"/>
    <property type="match status" value="1"/>
</dbReference>
<dbReference type="CDD" id="cd01949">
    <property type="entry name" value="GGDEF"/>
    <property type="match status" value="1"/>
</dbReference>
<evidence type="ECO:0000256" key="2">
    <source>
        <dbReference type="ARBA" id="ARBA00022475"/>
    </source>
</evidence>
<feature type="transmembrane region" description="Helical" evidence="6">
    <location>
        <begin position="44"/>
        <end position="64"/>
    </location>
</feature>
<feature type="transmembrane region" description="Helical" evidence="6">
    <location>
        <begin position="76"/>
        <end position="101"/>
    </location>
</feature>
<feature type="transmembrane region" description="Helical" evidence="6">
    <location>
        <begin position="165"/>
        <end position="183"/>
    </location>
</feature>
<organism evidence="8 9">
    <name type="scientific">Paenibacillus konkukensis</name>
    <dbReference type="NCBI Taxonomy" id="2020716"/>
    <lineage>
        <taxon>Bacteria</taxon>
        <taxon>Bacillati</taxon>
        <taxon>Bacillota</taxon>
        <taxon>Bacilli</taxon>
        <taxon>Bacillales</taxon>
        <taxon>Paenibacillaceae</taxon>
        <taxon>Paenibacillus</taxon>
    </lineage>
</organism>
<accession>A0ABY4RVW1</accession>
<dbReference type="InterPro" id="IPR000160">
    <property type="entry name" value="GGDEF_dom"/>
</dbReference>
<dbReference type="EMBL" id="CP027059">
    <property type="protein sequence ID" value="UQZ86252.1"/>
    <property type="molecule type" value="Genomic_DNA"/>
</dbReference>
<dbReference type="InterPro" id="IPR029787">
    <property type="entry name" value="Nucleotide_cyclase"/>
</dbReference>
<dbReference type="Pfam" id="PF00990">
    <property type="entry name" value="GGDEF"/>
    <property type="match status" value="1"/>
</dbReference>
<name>A0ABY4RVW1_9BACL</name>
<evidence type="ECO:0000259" key="7">
    <source>
        <dbReference type="PROSITE" id="PS50887"/>
    </source>
</evidence>
<keyword evidence="2" id="KW-1003">Cell membrane</keyword>
<keyword evidence="3 6" id="KW-0812">Transmembrane</keyword>
<evidence type="ECO:0000313" key="8">
    <source>
        <dbReference type="EMBL" id="UQZ86252.1"/>
    </source>
</evidence>
<evidence type="ECO:0000256" key="1">
    <source>
        <dbReference type="ARBA" id="ARBA00004651"/>
    </source>
</evidence>
<protein>
    <submittedName>
        <fullName evidence="8">Response regulator PleD</fullName>
    </submittedName>
</protein>
<reference evidence="8" key="1">
    <citation type="submission" date="2018-02" db="EMBL/GenBank/DDBJ databases">
        <authorList>
            <person name="Kim S.-K."/>
            <person name="Jung H.-I."/>
            <person name="Lee S.-W."/>
        </authorList>
    </citation>
    <scope>NUCLEOTIDE SEQUENCE</scope>
    <source>
        <strain evidence="8">SK3146</strain>
    </source>
</reference>
<proteinExistence type="predicted"/>
<dbReference type="InterPro" id="IPR011620">
    <property type="entry name" value="Sig_transdc_His_kinase_LytS_TM"/>
</dbReference>
<keyword evidence="5 6" id="KW-0472">Membrane</keyword>
<reference evidence="8" key="2">
    <citation type="journal article" date="2021" name="J Anim Sci Technol">
        <title>Complete genome sequence of Paenibacillus konkukensis sp. nov. SK3146 as a potential probiotic strain.</title>
        <authorList>
            <person name="Jung H.I."/>
            <person name="Park S."/>
            <person name="Niu K.M."/>
            <person name="Lee S.W."/>
            <person name="Kothari D."/>
            <person name="Yi K.J."/>
            <person name="Kim S.K."/>
        </authorList>
    </citation>
    <scope>NUCLEOTIDE SEQUENCE</scope>
    <source>
        <strain evidence="8">SK3146</strain>
    </source>
</reference>
<dbReference type="PROSITE" id="PS50887">
    <property type="entry name" value="GGDEF"/>
    <property type="match status" value="1"/>
</dbReference>